<dbReference type="EMBL" id="CP076668">
    <property type="protein sequence ID" value="QWU82061.1"/>
    <property type="molecule type" value="Genomic_DNA"/>
</dbReference>
<keyword evidence="10" id="KW-0997">Cell inner membrane</keyword>
<comment type="function">
    <text evidence="10">Part of a membrane-bound complex that couples electron transfer with translocation of ions across the membrane.</text>
</comment>
<keyword evidence="12" id="KW-1185">Reference proteome</keyword>
<feature type="transmembrane region" description="Helical" evidence="10">
    <location>
        <begin position="85"/>
        <end position="103"/>
    </location>
</feature>
<keyword evidence="6 10" id="KW-1278">Translocase</keyword>
<comment type="caution">
    <text evidence="10">Lacks conserved residue(s) required for the propagation of feature annotation.</text>
</comment>
<comment type="subcellular location">
    <subcellularLocation>
        <location evidence="10">Cell inner membrane</location>
        <topology evidence="10">Multi-pass membrane protein</topology>
    </subcellularLocation>
</comment>
<keyword evidence="7 10" id="KW-0249">Electron transport</keyword>
<sequence>MQTPEHLQKTMGTVLLAVVPGALTLLWLYGWGVLITWLLAASTALLVEFACLRLRGQSARPGLMDGSALVSATLLALALPPYSPWWLTVLASGFAMVFGKHLYGGVGKNPFNPAMLGYAFVLVCFTPQMNHWPASHGLNLLGGLQQIFGFSTAPQPDAWSQATALDVLRINTHLTIDELFATHPAFGSMGGRGIEWVNLAFFAGGALLLQKRIIRWHAPLGMLASLFVISLLCWNGSGSDSNGSPIFHMLTGATMLGAFFIATEPISGPSSPRARLLFGVGIGLMTYVIRTWGGYPDGVAFAVLLMNLAVPALERLARRSSTEATS</sequence>
<accession>A0ABX8HRH5</accession>
<keyword evidence="8 10" id="KW-1133">Transmembrane helix</keyword>
<organism evidence="11 12">
    <name type="scientific">Pseudomonas lijiangensis</name>
    <dbReference type="NCBI Taxonomy" id="2995658"/>
    <lineage>
        <taxon>Bacteria</taxon>
        <taxon>Pseudomonadati</taxon>
        <taxon>Pseudomonadota</taxon>
        <taxon>Gammaproteobacteria</taxon>
        <taxon>Pseudomonadales</taxon>
        <taxon>Pseudomonadaceae</taxon>
        <taxon>Pseudomonas</taxon>
    </lineage>
</organism>
<dbReference type="Pfam" id="PF03116">
    <property type="entry name" value="NQR2_RnfD_RnfE"/>
    <property type="match status" value="1"/>
</dbReference>
<feature type="transmembrane region" description="Helical" evidence="10">
    <location>
        <begin position="12"/>
        <end position="29"/>
    </location>
</feature>
<dbReference type="PANTHER" id="PTHR30578:SF0">
    <property type="entry name" value="ION-TRANSLOCATING OXIDOREDUCTASE COMPLEX SUBUNIT D"/>
    <property type="match status" value="1"/>
</dbReference>
<dbReference type="NCBIfam" id="TIGR01946">
    <property type="entry name" value="rnfD"/>
    <property type="match status" value="1"/>
</dbReference>
<dbReference type="HAMAP" id="MF_00462">
    <property type="entry name" value="RsxD_RnfD"/>
    <property type="match status" value="1"/>
</dbReference>
<reference evidence="12" key="1">
    <citation type="submission" date="2021-06" db="EMBL/GenBank/DDBJ databases">
        <title>Identification of Pseudomonas cichorii causing bacterial leaf black spot of flue-cured tobacco, a new disease in China.</title>
        <authorList>
            <person name="Lu C.-H."/>
        </authorList>
    </citation>
    <scope>NUCLEOTIDE SEQUENCE [LARGE SCALE GENOMIC DNA]</scope>
    <source>
        <strain evidence="12">LJ2</strain>
    </source>
</reference>
<keyword evidence="2 10" id="KW-0597">Phosphoprotein</keyword>
<comment type="subunit">
    <text evidence="10">The complex is composed of six subunits: RnfA, RnfB, RnfC, RnfD, RnfE and RnfG.</text>
</comment>
<evidence type="ECO:0000256" key="10">
    <source>
        <dbReference type="HAMAP-Rule" id="MF_00462"/>
    </source>
</evidence>
<evidence type="ECO:0000313" key="11">
    <source>
        <dbReference type="EMBL" id="QWU82061.1"/>
    </source>
</evidence>
<evidence type="ECO:0000256" key="2">
    <source>
        <dbReference type="ARBA" id="ARBA00022553"/>
    </source>
</evidence>
<gene>
    <name evidence="10" type="primary">rnfD</name>
    <name evidence="11" type="ORF">KQP88_18730</name>
</gene>
<dbReference type="Proteomes" id="UP000683401">
    <property type="component" value="Chromosome"/>
</dbReference>
<evidence type="ECO:0000256" key="6">
    <source>
        <dbReference type="ARBA" id="ARBA00022967"/>
    </source>
</evidence>
<feature type="transmembrane region" description="Helical" evidence="10">
    <location>
        <begin position="274"/>
        <end position="293"/>
    </location>
</feature>
<proteinExistence type="inferred from homology"/>
<keyword evidence="5 10" id="KW-0812">Transmembrane</keyword>
<evidence type="ECO:0000256" key="8">
    <source>
        <dbReference type="ARBA" id="ARBA00022989"/>
    </source>
</evidence>
<dbReference type="PANTHER" id="PTHR30578">
    <property type="entry name" value="ELECTRON TRANSPORT COMPLEX PROTEIN RNFD"/>
    <property type="match status" value="1"/>
</dbReference>
<feature type="modified residue" description="FMN phosphoryl threonine" evidence="10">
    <location>
        <position position="163"/>
    </location>
</feature>
<feature type="transmembrane region" description="Helical" evidence="10">
    <location>
        <begin position="216"/>
        <end position="237"/>
    </location>
</feature>
<dbReference type="RefSeq" id="WP_216703878.1">
    <property type="nucleotide sequence ID" value="NZ_CP076668.1"/>
</dbReference>
<comment type="similarity">
    <text evidence="10">Belongs to the NqrB/RnfD family.</text>
</comment>
<keyword evidence="9 10" id="KW-0472">Membrane</keyword>
<keyword evidence="4 10" id="KW-0288">FMN</keyword>
<keyword evidence="3 10" id="KW-0285">Flavoprotein</keyword>
<evidence type="ECO:0000256" key="5">
    <source>
        <dbReference type="ARBA" id="ARBA00022692"/>
    </source>
</evidence>
<evidence type="ECO:0000256" key="3">
    <source>
        <dbReference type="ARBA" id="ARBA00022630"/>
    </source>
</evidence>
<keyword evidence="10" id="KW-1003">Cell membrane</keyword>
<dbReference type="EC" id="7.-.-.-" evidence="10"/>
<protein>
    <recommendedName>
        <fullName evidence="10">Ion-translocating oxidoreductase complex subunit D</fullName>
        <ecNumber evidence="10">7.-.-.-</ecNumber>
    </recommendedName>
    <alternativeName>
        <fullName evidence="10">Rnf electron transport complex subunit D</fullName>
    </alternativeName>
</protein>
<evidence type="ECO:0000313" key="12">
    <source>
        <dbReference type="Proteomes" id="UP000683401"/>
    </source>
</evidence>
<evidence type="ECO:0000256" key="1">
    <source>
        <dbReference type="ARBA" id="ARBA00022448"/>
    </source>
</evidence>
<name>A0ABX8HRH5_9PSED</name>
<dbReference type="InterPro" id="IPR004338">
    <property type="entry name" value="NqrB/RnfD"/>
</dbReference>
<feature type="transmembrane region" description="Helical" evidence="10">
    <location>
        <begin position="243"/>
        <end position="262"/>
    </location>
</feature>
<feature type="transmembrane region" description="Helical" evidence="10">
    <location>
        <begin position="299"/>
        <end position="317"/>
    </location>
</feature>
<comment type="cofactor">
    <cofactor evidence="10">
        <name>FMN</name>
        <dbReference type="ChEBI" id="CHEBI:58210"/>
    </cofactor>
</comment>
<dbReference type="InterPro" id="IPR011303">
    <property type="entry name" value="RnfD_bac"/>
</dbReference>
<keyword evidence="1 10" id="KW-0813">Transport</keyword>
<evidence type="ECO:0000256" key="7">
    <source>
        <dbReference type="ARBA" id="ARBA00022982"/>
    </source>
</evidence>
<evidence type="ECO:0000256" key="9">
    <source>
        <dbReference type="ARBA" id="ARBA00023136"/>
    </source>
</evidence>
<evidence type="ECO:0000256" key="4">
    <source>
        <dbReference type="ARBA" id="ARBA00022643"/>
    </source>
</evidence>